<organism evidence="2 3">
    <name type="scientific">Puccinia graminis f. sp. tritici</name>
    <dbReference type="NCBI Taxonomy" id="56615"/>
    <lineage>
        <taxon>Eukaryota</taxon>
        <taxon>Fungi</taxon>
        <taxon>Dikarya</taxon>
        <taxon>Basidiomycota</taxon>
        <taxon>Pucciniomycotina</taxon>
        <taxon>Pucciniomycetes</taxon>
        <taxon>Pucciniales</taxon>
        <taxon>Pucciniaceae</taxon>
        <taxon>Puccinia</taxon>
    </lineage>
</organism>
<accession>A0A5B0R1G4</accession>
<dbReference type="Proteomes" id="UP000324748">
    <property type="component" value="Unassembled WGS sequence"/>
</dbReference>
<feature type="signal peptide" evidence="1">
    <location>
        <begin position="1"/>
        <end position="15"/>
    </location>
</feature>
<evidence type="ECO:0000313" key="2">
    <source>
        <dbReference type="EMBL" id="KAA1119346.1"/>
    </source>
</evidence>
<dbReference type="AlphaFoldDB" id="A0A5B0R1G4"/>
<proteinExistence type="predicted"/>
<sequence>MAVSIFHFDTTAVLSCLSVSLAPTLENPVPGWQVQGFTLPSIESLSSITQVQFILCKVQKNHRSSVDLLYQPVAGCTNERNKEDTRCCSASFMAQPTLPKLGASAIATDYTSSTFVNRPAPVALPPSSPYMYHPTRKRTCEVLKAF</sequence>
<reference evidence="2 3" key="1">
    <citation type="submission" date="2019-05" db="EMBL/GenBank/DDBJ databases">
        <title>Emergence of the Ug99 lineage of the wheat stem rust pathogen through somatic hybridization.</title>
        <authorList>
            <person name="Li F."/>
            <person name="Upadhyaya N.M."/>
            <person name="Sperschneider J."/>
            <person name="Matny O."/>
            <person name="Nguyen-Phuc H."/>
            <person name="Mago R."/>
            <person name="Raley C."/>
            <person name="Miller M.E."/>
            <person name="Silverstein K.A.T."/>
            <person name="Henningsen E."/>
            <person name="Hirsch C.D."/>
            <person name="Visser B."/>
            <person name="Pretorius Z.A."/>
            <person name="Steffenson B.J."/>
            <person name="Schwessinger B."/>
            <person name="Dodds P.N."/>
            <person name="Figueroa M."/>
        </authorList>
    </citation>
    <scope>NUCLEOTIDE SEQUENCE [LARGE SCALE GENOMIC DNA]</scope>
    <source>
        <strain evidence="2">21-0</strain>
    </source>
</reference>
<feature type="chain" id="PRO_5023116280" evidence="1">
    <location>
        <begin position="16"/>
        <end position="146"/>
    </location>
</feature>
<dbReference type="EMBL" id="VSWC01000001">
    <property type="protein sequence ID" value="KAA1119346.1"/>
    <property type="molecule type" value="Genomic_DNA"/>
</dbReference>
<evidence type="ECO:0000256" key="1">
    <source>
        <dbReference type="SAM" id="SignalP"/>
    </source>
</evidence>
<comment type="caution">
    <text evidence="2">The sequence shown here is derived from an EMBL/GenBank/DDBJ whole genome shotgun (WGS) entry which is preliminary data.</text>
</comment>
<gene>
    <name evidence="2" type="ORF">PGT21_022967</name>
</gene>
<name>A0A5B0R1G4_PUCGR</name>
<keyword evidence="1" id="KW-0732">Signal</keyword>
<evidence type="ECO:0000313" key="3">
    <source>
        <dbReference type="Proteomes" id="UP000324748"/>
    </source>
</evidence>
<protein>
    <submittedName>
        <fullName evidence="2">Uncharacterized protein</fullName>
    </submittedName>
</protein>
<keyword evidence="3" id="KW-1185">Reference proteome</keyword>